<dbReference type="EMBL" id="BX571863">
    <property type="protein sequence ID" value="CAE13704.1"/>
    <property type="molecule type" value="Genomic_DNA"/>
</dbReference>
<gene>
    <name evidence="1" type="ordered locus">plu1411</name>
</gene>
<dbReference type="HOGENOM" id="CLU_045529_0_0_6"/>
<reference evidence="2" key="1">
    <citation type="journal article" date="2003" name="Nat. Biotechnol.">
        <title>The genome sequence of the entomopathogenic bacterium Photorhabdus luminescens.</title>
        <authorList>
            <person name="Duchaud E."/>
            <person name="Rusniok C."/>
            <person name="Frangeul L."/>
            <person name="Buchrieser C."/>
            <person name="Givaudan A."/>
            <person name="Taourit S."/>
            <person name="Bocs S."/>
            <person name="Boursaux-Eude C."/>
            <person name="Chandler M."/>
            <person name="Charles J.-F."/>
            <person name="Dassa E."/>
            <person name="Derose R."/>
            <person name="Derzelle S."/>
            <person name="Freyssinet G."/>
            <person name="Gaudriault S."/>
            <person name="Medigue C."/>
            <person name="Lanois A."/>
            <person name="Powell K."/>
            <person name="Siguier P."/>
            <person name="Vincent R."/>
            <person name="Wingate V."/>
            <person name="Zouine M."/>
            <person name="Glaser P."/>
            <person name="Boemare N."/>
            <person name="Danchin A."/>
            <person name="Kunst F."/>
        </authorList>
    </citation>
    <scope>NUCLEOTIDE SEQUENCE [LARGE SCALE GENOMIC DNA]</scope>
    <source>
        <strain evidence="2">DSM 15139 / CIP 105565 / TT01</strain>
    </source>
</reference>
<accession>Q7N6X4</accession>
<evidence type="ECO:0000313" key="1">
    <source>
        <dbReference type="EMBL" id="CAE13704.1"/>
    </source>
</evidence>
<proteinExistence type="predicted"/>
<dbReference type="InterPro" id="IPR053275">
    <property type="entry name" value="Agnestin_monoxygenase"/>
</dbReference>
<dbReference type="SUPFAM" id="SSF51905">
    <property type="entry name" value="FAD/NAD(P)-binding domain"/>
    <property type="match status" value="1"/>
</dbReference>
<sequence length="400" mass="45347">MSMNKQFYDVVMCGAGPANISLIPDLLKDEAIKNCLILEKTEMVGSGSLKKYKITANSLGSVFLEKFDGCDDELSQYIRSTSEWEHFSANKDKPVELRFVGQYLERIARFIQENKYGDRFNILTEAEVKKIKQNEEGNYDITYHKNNEDYIVSARKVLFNIGGNPNESRLLHNSNNITSGDFIKGFYDEVINKGDVKSISILGSSHSSVSCLIRLIEQLEFAGKINVFVNKDFKLFFDSPSSAESYDYDFTQEDICPLSNRVNRYSGLRYDSFAFAQELKERKYKNISILNISEISDDEVIKLINCDDLLIHCTGYHSKLVEIIDKNNIPLEFKSDRYGLLTNEKLSPISTSGEVLNNFHTFGLGSGVKTGGENGGEASFHGRIDGVWVYQHVIYDIVFN</sequence>
<dbReference type="InterPro" id="IPR036188">
    <property type="entry name" value="FAD/NAD-bd_sf"/>
</dbReference>
<dbReference type="Proteomes" id="UP000002514">
    <property type="component" value="Chromosome"/>
</dbReference>
<keyword evidence="2" id="KW-1185">Reference proteome</keyword>
<evidence type="ECO:0000313" key="2">
    <source>
        <dbReference type="Proteomes" id="UP000002514"/>
    </source>
</evidence>
<dbReference type="eggNOG" id="COG1249">
    <property type="taxonomic scope" value="Bacteria"/>
</dbReference>
<dbReference type="STRING" id="243265.plu1411"/>
<protein>
    <submittedName>
        <fullName evidence="1">Photorhabdus luminescens subsp. laumondii TTO1 complete genome segment 5/17</fullName>
    </submittedName>
</protein>
<dbReference type="Gene3D" id="3.50.50.60">
    <property type="entry name" value="FAD/NAD(P)-binding domain"/>
    <property type="match status" value="1"/>
</dbReference>
<dbReference type="PANTHER" id="PTHR38688">
    <property type="entry name" value="PYR_REDOX_2 DOMAIN-CONTAINING PROTEIN"/>
    <property type="match status" value="1"/>
</dbReference>
<name>Q7N6X4_PHOLL</name>
<organism evidence="1 2">
    <name type="scientific">Photorhabdus laumondii subsp. laumondii (strain DSM 15139 / CIP 105565 / TT01)</name>
    <name type="common">Photorhabdus luminescens subsp. laumondii</name>
    <dbReference type="NCBI Taxonomy" id="243265"/>
    <lineage>
        <taxon>Bacteria</taxon>
        <taxon>Pseudomonadati</taxon>
        <taxon>Pseudomonadota</taxon>
        <taxon>Gammaproteobacteria</taxon>
        <taxon>Enterobacterales</taxon>
        <taxon>Morganellaceae</taxon>
        <taxon>Photorhabdus</taxon>
    </lineage>
</organism>
<dbReference type="AlphaFoldDB" id="Q7N6X4"/>
<dbReference type="PANTHER" id="PTHR38688:SF1">
    <property type="entry name" value="FAD_NAD(P)-BINDING DOMAIN-CONTAINING PROTEIN"/>
    <property type="match status" value="1"/>
</dbReference>
<dbReference type="KEGG" id="plu:plu1411"/>